<dbReference type="PANTHER" id="PTHR36740">
    <property type="entry name" value="PRC DOMAIN-CONTAINING PROTEIN"/>
    <property type="match status" value="1"/>
</dbReference>
<organism evidence="2">
    <name type="scientific">Anthurium amnicola</name>
    <dbReference type="NCBI Taxonomy" id="1678845"/>
    <lineage>
        <taxon>Eukaryota</taxon>
        <taxon>Viridiplantae</taxon>
        <taxon>Streptophyta</taxon>
        <taxon>Embryophyta</taxon>
        <taxon>Tracheophyta</taxon>
        <taxon>Spermatophyta</taxon>
        <taxon>Magnoliopsida</taxon>
        <taxon>Liliopsida</taxon>
        <taxon>Araceae</taxon>
        <taxon>Pothoideae</taxon>
        <taxon>Potheae</taxon>
        <taxon>Anthurium</taxon>
    </lineage>
</organism>
<accession>A0A1D1Y818</accession>
<name>A0A1D1Y818_9ARAE</name>
<sequence length="390" mass="43940">MCDCSSLNSHLIPGNLSSRRLRHHGPSRCYTKARSPRDLVWGRCSEVVLSEPSGRRGRLPVEGSRVARKNVTFSGYPDPLPGGRFPFKSGGRNPIWVSRNSGDYLQENSVFSSRVGEGGAENVDPGGARMPQKDGGMNNGDTSAQSGFDVLELKRELEKEEREARDRDRLELESNPISSEDLAKVVSDSEEENRVDRVPGSRFGRRMLRRSSLLAKQVISVQSARSLGFISELWVDATSWIVVMVEVKPNLLSGEIEKLLLEDVHQVGDVVLVQDESVMENELKMIGLNTLVGCNVVTSRRRNIGKVSTYCLMVDDVIEIVSDTVVVHEDAASRLQRLTKGFWDTRTVESSWDDIDEFSNLRRRTNRPVRRRRSGNDFKFQDDWDIPMDF</sequence>
<feature type="region of interest" description="Disordered" evidence="1">
    <location>
        <begin position="115"/>
        <end position="148"/>
    </location>
</feature>
<evidence type="ECO:0000256" key="1">
    <source>
        <dbReference type="SAM" id="MobiDB-lite"/>
    </source>
</evidence>
<dbReference type="Gene3D" id="2.30.30.240">
    <property type="entry name" value="PRC-barrel domain"/>
    <property type="match status" value="1"/>
</dbReference>
<reference evidence="2" key="1">
    <citation type="submission" date="2015-07" db="EMBL/GenBank/DDBJ databases">
        <title>Transcriptome Assembly of Anthurium amnicola.</title>
        <authorList>
            <person name="Suzuki J."/>
        </authorList>
    </citation>
    <scope>NUCLEOTIDE SEQUENCE</scope>
</reference>
<dbReference type="PANTHER" id="PTHR36740:SF1">
    <property type="entry name" value="PRC-BARREL DOMAIN-CONTAINING PROTEIN"/>
    <property type="match status" value="1"/>
</dbReference>
<proteinExistence type="predicted"/>
<dbReference type="SUPFAM" id="SSF50346">
    <property type="entry name" value="PRC-barrel domain"/>
    <property type="match status" value="1"/>
</dbReference>
<protein>
    <submittedName>
        <fullName evidence="2">Fanconi-associated nuclease 1</fullName>
    </submittedName>
</protein>
<dbReference type="InterPro" id="IPR011033">
    <property type="entry name" value="PRC_barrel-like_sf"/>
</dbReference>
<dbReference type="EMBL" id="GDJX01017148">
    <property type="protein sequence ID" value="JAT50788.1"/>
    <property type="molecule type" value="Transcribed_RNA"/>
</dbReference>
<gene>
    <name evidence="2" type="primary">SPBC146.06c_0</name>
    <name evidence="2" type="ORF">g.91335</name>
</gene>
<evidence type="ECO:0000313" key="2">
    <source>
        <dbReference type="EMBL" id="JAT50788.1"/>
    </source>
</evidence>
<dbReference type="AlphaFoldDB" id="A0A1D1Y818"/>